<dbReference type="Pfam" id="PF02687">
    <property type="entry name" value="FtsX"/>
    <property type="match status" value="1"/>
</dbReference>
<keyword evidence="10" id="KW-1185">Reference proteome</keyword>
<dbReference type="InterPro" id="IPR025857">
    <property type="entry name" value="MacB_PCD"/>
</dbReference>
<evidence type="ECO:0000256" key="6">
    <source>
        <dbReference type="SAM" id="Phobius"/>
    </source>
</evidence>
<name>A0A062V937_9EURY</name>
<evidence type="ECO:0000256" key="1">
    <source>
        <dbReference type="ARBA" id="ARBA00004651"/>
    </source>
</evidence>
<evidence type="ECO:0000259" key="8">
    <source>
        <dbReference type="Pfam" id="PF12704"/>
    </source>
</evidence>
<dbReference type="PANTHER" id="PTHR30489">
    <property type="entry name" value="LIPOPROTEIN-RELEASING SYSTEM TRANSMEMBRANE PROTEIN LOLE"/>
    <property type="match status" value="1"/>
</dbReference>
<dbReference type="GO" id="GO:0044874">
    <property type="term" value="P:lipoprotein localization to outer membrane"/>
    <property type="evidence" value="ECO:0007669"/>
    <property type="project" value="TreeGrafter"/>
</dbReference>
<feature type="transmembrane region" description="Helical" evidence="6">
    <location>
        <begin position="264"/>
        <end position="284"/>
    </location>
</feature>
<evidence type="ECO:0000313" key="10">
    <source>
        <dbReference type="Proteomes" id="UP000027153"/>
    </source>
</evidence>
<comment type="subcellular location">
    <subcellularLocation>
        <location evidence="1">Cell membrane</location>
        <topology evidence="1">Multi-pass membrane protein</topology>
    </subcellularLocation>
</comment>
<evidence type="ECO:0000259" key="7">
    <source>
        <dbReference type="Pfam" id="PF02687"/>
    </source>
</evidence>
<keyword evidence="5 6" id="KW-0472">Membrane</keyword>
<dbReference type="Pfam" id="PF12704">
    <property type="entry name" value="MacB_PCD"/>
    <property type="match status" value="1"/>
</dbReference>
<dbReference type="AlphaFoldDB" id="A0A062V937"/>
<dbReference type="RefSeq" id="WP_048088245.1">
    <property type="nucleotide sequence ID" value="NZ_JMIY01000001.1"/>
</dbReference>
<accession>A0A062V937</accession>
<proteinExistence type="predicted"/>
<feature type="transmembrane region" description="Helical" evidence="6">
    <location>
        <begin position="355"/>
        <end position="377"/>
    </location>
</feature>
<dbReference type="GO" id="GO:0098797">
    <property type="term" value="C:plasma membrane protein complex"/>
    <property type="evidence" value="ECO:0007669"/>
    <property type="project" value="TreeGrafter"/>
</dbReference>
<dbReference type="InterPro" id="IPR003838">
    <property type="entry name" value="ABC3_permease_C"/>
</dbReference>
<dbReference type="Proteomes" id="UP000027153">
    <property type="component" value="Unassembled WGS sequence"/>
</dbReference>
<keyword evidence="2" id="KW-1003">Cell membrane</keyword>
<dbReference type="EMBL" id="JMIY01000001">
    <property type="protein sequence ID" value="KCZ73043.1"/>
    <property type="molecule type" value="Genomic_DNA"/>
</dbReference>
<evidence type="ECO:0000256" key="5">
    <source>
        <dbReference type="ARBA" id="ARBA00023136"/>
    </source>
</evidence>
<gene>
    <name evidence="9" type="ORF">ANME2D_00102</name>
</gene>
<evidence type="ECO:0000256" key="2">
    <source>
        <dbReference type="ARBA" id="ARBA00022475"/>
    </source>
</evidence>
<reference evidence="9 10" key="1">
    <citation type="journal article" date="2013" name="Nature">
        <title>Anaerobic oxidation of methane coupled to nitrate reduction in a novel archaeal lineage.</title>
        <authorList>
            <person name="Haroon M.F."/>
            <person name="Hu S."/>
            <person name="Shi Y."/>
            <person name="Imelfort M."/>
            <person name="Keller J."/>
            <person name="Hugenholtz P."/>
            <person name="Yuan Z."/>
            <person name="Tyson G.W."/>
        </authorList>
    </citation>
    <scope>NUCLEOTIDE SEQUENCE [LARGE SCALE GENOMIC DNA]</scope>
    <source>
        <strain evidence="9 10">ANME-2d</strain>
    </source>
</reference>
<evidence type="ECO:0000256" key="4">
    <source>
        <dbReference type="ARBA" id="ARBA00022989"/>
    </source>
</evidence>
<sequence>MGLKSDLETALFFAKKDTGKNIRVFALIILAIAFATANIIIINGFMDGFSNSLVDATLDISSGHVNIYPKENDRYIEGLGIKELKLDGMENVAAYSSRLYSSGTLSYNEKTKTIKIVALDPEREQGVTKILEKIEEGEGLTKENEILISYRLAEDLSARAGGEATLVFENGVSKTYRIKGIIRTGATDLDANGVIMYMNEANNALGLSGKASIIMVKLSKRELAEEYRDILKKELEVSKIKVWREEIESITGFMNTVKKITDTVIAVGLFAAAVSVGIIIYVNVIHRRRQIGIMKAIGMKSSLIFTVYLMEALLLAGIGVAAGDALGYIGTKYLETRPFYCPIIKEYISAKFYTYLLYDASIVSTAVVVLAGMYPALMASRTNIIKAIWGT</sequence>
<dbReference type="OrthoDB" id="116846at2157"/>
<dbReference type="InterPro" id="IPR051447">
    <property type="entry name" value="Lipoprotein-release_system"/>
</dbReference>
<dbReference type="PANTHER" id="PTHR30489:SF0">
    <property type="entry name" value="LIPOPROTEIN-RELEASING SYSTEM TRANSMEMBRANE PROTEIN LOLE"/>
    <property type="match status" value="1"/>
</dbReference>
<organism evidence="9 10">
    <name type="scientific">Candidatus Methanoperedens nitratireducens</name>
    <dbReference type="NCBI Taxonomy" id="1392998"/>
    <lineage>
        <taxon>Archaea</taxon>
        <taxon>Methanobacteriati</taxon>
        <taxon>Methanobacteriota</taxon>
        <taxon>Stenosarchaea group</taxon>
        <taxon>Methanomicrobia</taxon>
        <taxon>Methanosarcinales</taxon>
        <taxon>ANME-2 cluster</taxon>
        <taxon>Candidatus Methanoperedentaceae</taxon>
        <taxon>Candidatus Methanoperedens</taxon>
    </lineage>
</organism>
<keyword evidence="3 6" id="KW-0812">Transmembrane</keyword>
<evidence type="ECO:0000313" key="9">
    <source>
        <dbReference type="EMBL" id="KCZ73043.1"/>
    </source>
</evidence>
<feature type="domain" description="ABC3 transporter permease C-terminal" evidence="7">
    <location>
        <begin position="264"/>
        <end position="384"/>
    </location>
</feature>
<keyword evidence="4 6" id="KW-1133">Transmembrane helix</keyword>
<feature type="domain" description="MacB-like periplasmic core" evidence="8">
    <location>
        <begin position="26"/>
        <end position="232"/>
    </location>
</feature>
<keyword evidence="9" id="KW-0449">Lipoprotein</keyword>
<feature type="transmembrane region" description="Helical" evidence="6">
    <location>
        <begin position="24"/>
        <end position="46"/>
    </location>
</feature>
<feature type="transmembrane region" description="Helical" evidence="6">
    <location>
        <begin position="305"/>
        <end position="329"/>
    </location>
</feature>
<comment type="caution">
    <text evidence="9">The sequence shown here is derived from an EMBL/GenBank/DDBJ whole genome shotgun (WGS) entry which is preliminary data.</text>
</comment>
<protein>
    <submittedName>
        <fullName evidence="9">ABC-type transport system, involved in lipoprotein release, permease component</fullName>
    </submittedName>
</protein>
<evidence type="ECO:0000256" key="3">
    <source>
        <dbReference type="ARBA" id="ARBA00022692"/>
    </source>
</evidence>